<dbReference type="Pfam" id="PF02537">
    <property type="entry name" value="CRCB"/>
    <property type="match status" value="1"/>
</dbReference>
<evidence type="ECO:0000256" key="5">
    <source>
        <dbReference type="ARBA" id="ARBA00023136"/>
    </source>
</evidence>
<gene>
    <name evidence="10" type="primary">fluC</name>
    <name evidence="10" type="synonym">crcB</name>
    <name evidence="11" type="ORF">H9L22_17845</name>
</gene>
<evidence type="ECO:0000256" key="4">
    <source>
        <dbReference type="ARBA" id="ARBA00022989"/>
    </source>
</evidence>
<dbReference type="GO" id="GO:0062054">
    <property type="term" value="F:fluoride channel activity"/>
    <property type="evidence" value="ECO:0007669"/>
    <property type="project" value="UniProtKB-UniRule"/>
</dbReference>
<keyword evidence="10" id="KW-0479">Metal-binding</keyword>
<evidence type="ECO:0000256" key="7">
    <source>
        <dbReference type="ARBA" id="ARBA00035120"/>
    </source>
</evidence>
<dbReference type="RefSeq" id="WP_187721048.1">
    <property type="nucleotide sequence ID" value="NZ_BAABBL010000017.1"/>
</dbReference>
<evidence type="ECO:0000256" key="10">
    <source>
        <dbReference type="HAMAP-Rule" id="MF_00454"/>
    </source>
</evidence>
<keyword evidence="10" id="KW-0406">Ion transport</keyword>
<evidence type="ECO:0000256" key="2">
    <source>
        <dbReference type="ARBA" id="ARBA00022475"/>
    </source>
</evidence>
<evidence type="ECO:0000256" key="6">
    <source>
        <dbReference type="ARBA" id="ARBA00023303"/>
    </source>
</evidence>
<proteinExistence type="inferred from homology"/>
<dbReference type="GO" id="GO:0140114">
    <property type="term" value="P:cellular detoxification of fluoride"/>
    <property type="evidence" value="ECO:0007669"/>
    <property type="project" value="UniProtKB-UniRule"/>
</dbReference>
<dbReference type="AlphaFoldDB" id="A0A7H0H5W2"/>
<organism evidence="11 12">
    <name type="scientific">Tessaracoccus defluvii</name>
    <dbReference type="NCBI Taxonomy" id="1285901"/>
    <lineage>
        <taxon>Bacteria</taxon>
        <taxon>Bacillati</taxon>
        <taxon>Actinomycetota</taxon>
        <taxon>Actinomycetes</taxon>
        <taxon>Propionibacteriales</taxon>
        <taxon>Propionibacteriaceae</taxon>
        <taxon>Tessaracoccus</taxon>
    </lineage>
</organism>
<keyword evidence="2 10" id="KW-1003">Cell membrane</keyword>
<comment type="activity regulation">
    <text evidence="10">Na(+) is not transported, but it plays an essential structural role and its presence is essential for fluoride channel function.</text>
</comment>
<comment type="similarity">
    <text evidence="7 10">Belongs to the fluoride channel Fluc/FEX (TC 1.A.43) family.</text>
</comment>
<dbReference type="EMBL" id="CP060789">
    <property type="protein sequence ID" value="QNP55928.1"/>
    <property type="molecule type" value="Genomic_DNA"/>
</dbReference>
<comment type="subcellular location">
    <subcellularLocation>
        <location evidence="1 10">Cell membrane</location>
        <topology evidence="1 10">Multi-pass membrane protein</topology>
    </subcellularLocation>
</comment>
<dbReference type="KEGG" id="tdf:H9L22_17845"/>
<feature type="transmembrane region" description="Helical" evidence="10">
    <location>
        <begin position="89"/>
        <end position="111"/>
    </location>
</feature>
<keyword evidence="12" id="KW-1185">Reference proteome</keyword>
<feature type="transmembrane region" description="Helical" evidence="10">
    <location>
        <begin position="42"/>
        <end position="68"/>
    </location>
</feature>
<protein>
    <recommendedName>
        <fullName evidence="10">Fluoride-specific ion channel FluC</fullName>
    </recommendedName>
</protein>
<keyword evidence="4 10" id="KW-1133">Transmembrane helix</keyword>
<keyword evidence="10" id="KW-0813">Transport</keyword>
<evidence type="ECO:0000256" key="9">
    <source>
        <dbReference type="ARBA" id="ARBA00049940"/>
    </source>
</evidence>
<sequence>MILVWVSLAGGLGALARALVDRLVVVRWPAWWATLGINLAGSFAVGVAAGVLPAAAFAVVGTGFCGGFTTFSTASWQVARELGRRRHRFAVAYLAATIGGCLAAAWLGVLVSS</sequence>
<dbReference type="GO" id="GO:0005886">
    <property type="term" value="C:plasma membrane"/>
    <property type="evidence" value="ECO:0007669"/>
    <property type="project" value="UniProtKB-SubCell"/>
</dbReference>
<feature type="binding site" evidence="10">
    <location>
        <position position="66"/>
    </location>
    <ligand>
        <name>Na(+)</name>
        <dbReference type="ChEBI" id="CHEBI:29101"/>
        <note>structural</note>
    </ligand>
</feature>
<evidence type="ECO:0000256" key="1">
    <source>
        <dbReference type="ARBA" id="ARBA00004651"/>
    </source>
</evidence>
<keyword evidence="3 10" id="KW-0812">Transmembrane</keyword>
<dbReference type="HAMAP" id="MF_00454">
    <property type="entry name" value="FluC"/>
    <property type="match status" value="1"/>
</dbReference>
<keyword evidence="5 10" id="KW-0472">Membrane</keyword>
<dbReference type="GO" id="GO:0046872">
    <property type="term" value="F:metal ion binding"/>
    <property type="evidence" value="ECO:0007669"/>
    <property type="project" value="UniProtKB-KW"/>
</dbReference>
<reference evidence="11 12" key="1">
    <citation type="submission" date="2020-08" db="EMBL/GenBank/DDBJ databases">
        <title>Genome sequence of Tessaracoccus defluvii JCM 17540T.</title>
        <authorList>
            <person name="Hyun D.-W."/>
            <person name="Bae J.-W."/>
        </authorList>
    </citation>
    <scope>NUCLEOTIDE SEQUENCE [LARGE SCALE GENOMIC DNA]</scope>
    <source>
        <strain evidence="11 12">JCM 17540</strain>
    </source>
</reference>
<dbReference type="InterPro" id="IPR003691">
    <property type="entry name" value="FluC"/>
</dbReference>
<feature type="binding site" evidence="10">
    <location>
        <position position="69"/>
    </location>
    <ligand>
        <name>Na(+)</name>
        <dbReference type="ChEBI" id="CHEBI:29101"/>
        <note>structural</note>
    </ligand>
</feature>
<evidence type="ECO:0000313" key="12">
    <source>
        <dbReference type="Proteomes" id="UP000516117"/>
    </source>
</evidence>
<comment type="function">
    <text evidence="9 10">Fluoride-specific ion channel. Important for reducing fluoride concentration in the cell, thus reducing its toxicity.</text>
</comment>
<name>A0A7H0H5W2_9ACTN</name>
<keyword evidence="6 10" id="KW-0407">Ion channel</keyword>
<evidence type="ECO:0000256" key="8">
    <source>
        <dbReference type="ARBA" id="ARBA00035585"/>
    </source>
</evidence>
<comment type="caution">
    <text evidence="10">Lacks conserved residue(s) required for the propagation of feature annotation.</text>
</comment>
<keyword evidence="10" id="KW-0915">Sodium</keyword>
<dbReference type="Proteomes" id="UP000516117">
    <property type="component" value="Chromosome"/>
</dbReference>
<comment type="catalytic activity">
    <reaction evidence="8">
        <text>fluoride(in) = fluoride(out)</text>
        <dbReference type="Rhea" id="RHEA:76159"/>
        <dbReference type="ChEBI" id="CHEBI:17051"/>
    </reaction>
    <physiologicalReaction direction="left-to-right" evidence="8">
        <dbReference type="Rhea" id="RHEA:76160"/>
    </physiologicalReaction>
</comment>
<evidence type="ECO:0000256" key="3">
    <source>
        <dbReference type="ARBA" id="ARBA00022692"/>
    </source>
</evidence>
<accession>A0A7H0H5W2</accession>
<evidence type="ECO:0000313" key="11">
    <source>
        <dbReference type="EMBL" id="QNP55928.1"/>
    </source>
</evidence>